<organism evidence="2 3">
    <name type="scientific">Psychroflexus salis</name>
    <dbReference type="NCBI Taxonomy" id="1526574"/>
    <lineage>
        <taxon>Bacteria</taxon>
        <taxon>Pseudomonadati</taxon>
        <taxon>Bacteroidota</taxon>
        <taxon>Flavobacteriia</taxon>
        <taxon>Flavobacteriales</taxon>
        <taxon>Flavobacteriaceae</taxon>
        <taxon>Psychroflexus</taxon>
    </lineage>
</organism>
<sequence length="79" mass="8936">MRCIRCNSENVSSKTSQSVWIGYLIALAVIYYGFQSGEISSILITIGIGAAIVFFYKKWINIKYYCNDCSKNWTDGGFD</sequence>
<keyword evidence="1" id="KW-0472">Membrane</keyword>
<keyword evidence="1" id="KW-1133">Transmembrane helix</keyword>
<dbReference type="Proteomes" id="UP000599688">
    <property type="component" value="Unassembled WGS sequence"/>
</dbReference>
<evidence type="ECO:0000256" key="1">
    <source>
        <dbReference type="SAM" id="Phobius"/>
    </source>
</evidence>
<evidence type="ECO:0000313" key="3">
    <source>
        <dbReference type="Proteomes" id="UP000599688"/>
    </source>
</evidence>
<dbReference type="EMBL" id="BMGL01000008">
    <property type="protein sequence ID" value="GGE15626.1"/>
    <property type="molecule type" value="Genomic_DNA"/>
</dbReference>
<reference evidence="2 3" key="1">
    <citation type="journal article" date="2014" name="Int. J. Syst. Evol. Microbiol.">
        <title>Complete genome sequence of Corynebacterium casei LMG S-19264T (=DSM 44701T), isolated from a smear-ripened cheese.</title>
        <authorList>
            <consortium name="US DOE Joint Genome Institute (JGI-PGF)"/>
            <person name="Walter F."/>
            <person name="Albersmeier A."/>
            <person name="Kalinowski J."/>
            <person name="Ruckert C."/>
        </authorList>
    </citation>
    <scope>NUCLEOTIDE SEQUENCE [LARGE SCALE GENOMIC DNA]</scope>
    <source>
        <strain evidence="2 3">CGMCC 1.12925</strain>
    </source>
</reference>
<proteinExistence type="predicted"/>
<dbReference type="AlphaFoldDB" id="A0A916ZW64"/>
<evidence type="ECO:0000313" key="2">
    <source>
        <dbReference type="EMBL" id="GGE15626.1"/>
    </source>
</evidence>
<protein>
    <submittedName>
        <fullName evidence="2">Uncharacterized protein</fullName>
    </submittedName>
</protein>
<comment type="caution">
    <text evidence="2">The sequence shown here is derived from an EMBL/GenBank/DDBJ whole genome shotgun (WGS) entry which is preliminary data.</text>
</comment>
<name>A0A916ZW64_9FLAO</name>
<gene>
    <name evidence="2" type="ORF">GCM10010831_16190</name>
</gene>
<feature type="transmembrane region" description="Helical" evidence="1">
    <location>
        <begin position="18"/>
        <end position="34"/>
    </location>
</feature>
<feature type="transmembrane region" description="Helical" evidence="1">
    <location>
        <begin position="40"/>
        <end position="56"/>
    </location>
</feature>
<keyword evidence="3" id="KW-1185">Reference proteome</keyword>
<keyword evidence="1" id="KW-0812">Transmembrane</keyword>
<accession>A0A916ZW64</accession>